<evidence type="ECO:0000313" key="3">
    <source>
        <dbReference type="EMBL" id="KAG0150701.1"/>
    </source>
</evidence>
<dbReference type="InterPro" id="IPR000675">
    <property type="entry name" value="Cutinase/axe"/>
</dbReference>
<evidence type="ECO:0000256" key="1">
    <source>
        <dbReference type="ARBA" id="ARBA00022801"/>
    </source>
</evidence>
<dbReference type="SMART" id="SM01110">
    <property type="entry name" value="Cutinase"/>
    <property type="match status" value="1"/>
</dbReference>
<sequence length="301" mass="29074">MLGGLGGGGTGGGLLQGLMGGLGGGTDNSGGGGCKKYKIISARGTGENQARPTGYAGFISGVLSAVPDGGNYEVRYAADVNYATGPGVGAADAIRYITEQHSSCPKQMYVLIGYSEGAMVITQLMNKPSLPAENVVAVVMYGNPYFKGGAPQNSCGAKGGAGVAAATGISMPAKFSSITFDCCNPGDMVCQTAGTMITHLTYPRSANEQAAIKFAVEKIKAGKGVDAGSGGTSTDSSKSAAGGGLQSLLGGLGGGGGGLSNLMGGMGGLGGSGLGGLGGGGGGLPGLGGLGGGSKRRRARQ</sequence>
<evidence type="ECO:0000313" key="4">
    <source>
        <dbReference type="Proteomes" id="UP000886653"/>
    </source>
</evidence>
<dbReference type="AlphaFoldDB" id="A0A9P6NP36"/>
<evidence type="ECO:0008006" key="5">
    <source>
        <dbReference type="Google" id="ProtNLM"/>
    </source>
</evidence>
<dbReference type="OrthoDB" id="2586582at2759"/>
<gene>
    <name evidence="3" type="ORF">CROQUDRAFT_651933</name>
</gene>
<dbReference type="InterPro" id="IPR029058">
    <property type="entry name" value="AB_hydrolase_fold"/>
</dbReference>
<dbReference type="Pfam" id="PF01083">
    <property type="entry name" value="Cutinase"/>
    <property type="match status" value="1"/>
</dbReference>
<dbReference type="Gene3D" id="3.40.50.1820">
    <property type="entry name" value="alpha/beta hydrolase"/>
    <property type="match status" value="1"/>
</dbReference>
<dbReference type="SUPFAM" id="SSF53474">
    <property type="entry name" value="alpha/beta-Hydrolases"/>
    <property type="match status" value="1"/>
</dbReference>
<keyword evidence="2" id="KW-1015">Disulfide bond</keyword>
<dbReference type="EMBL" id="MU167217">
    <property type="protein sequence ID" value="KAG0150701.1"/>
    <property type="molecule type" value="Genomic_DNA"/>
</dbReference>
<name>A0A9P6NP36_9BASI</name>
<keyword evidence="1" id="KW-0378">Hydrolase</keyword>
<reference evidence="3" key="1">
    <citation type="submission" date="2013-11" db="EMBL/GenBank/DDBJ databases">
        <title>Genome sequence of the fusiform rust pathogen reveals effectors for host alternation and coevolution with pine.</title>
        <authorList>
            <consortium name="DOE Joint Genome Institute"/>
            <person name="Smith K."/>
            <person name="Pendleton A."/>
            <person name="Kubisiak T."/>
            <person name="Anderson C."/>
            <person name="Salamov A."/>
            <person name="Aerts A."/>
            <person name="Riley R."/>
            <person name="Clum A."/>
            <person name="Lindquist E."/>
            <person name="Ence D."/>
            <person name="Campbell M."/>
            <person name="Kronenberg Z."/>
            <person name="Feau N."/>
            <person name="Dhillon B."/>
            <person name="Hamelin R."/>
            <person name="Burleigh J."/>
            <person name="Smith J."/>
            <person name="Yandell M."/>
            <person name="Nelson C."/>
            <person name="Grigoriev I."/>
            <person name="Davis J."/>
        </authorList>
    </citation>
    <scope>NUCLEOTIDE SEQUENCE</scope>
    <source>
        <strain evidence="3">G11</strain>
    </source>
</reference>
<keyword evidence="4" id="KW-1185">Reference proteome</keyword>
<dbReference type="GO" id="GO:0052689">
    <property type="term" value="F:carboxylic ester hydrolase activity"/>
    <property type="evidence" value="ECO:0007669"/>
    <property type="project" value="UniProtKB-ARBA"/>
</dbReference>
<protein>
    <recommendedName>
        <fullName evidence="5">Cutinase</fullName>
    </recommendedName>
</protein>
<dbReference type="Proteomes" id="UP000886653">
    <property type="component" value="Unassembled WGS sequence"/>
</dbReference>
<accession>A0A9P6NP36</accession>
<organism evidence="3 4">
    <name type="scientific">Cronartium quercuum f. sp. fusiforme G11</name>
    <dbReference type="NCBI Taxonomy" id="708437"/>
    <lineage>
        <taxon>Eukaryota</taxon>
        <taxon>Fungi</taxon>
        <taxon>Dikarya</taxon>
        <taxon>Basidiomycota</taxon>
        <taxon>Pucciniomycotina</taxon>
        <taxon>Pucciniomycetes</taxon>
        <taxon>Pucciniales</taxon>
        <taxon>Coleosporiaceae</taxon>
        <taxon>Cronartium</taxon>
    </lineage>
</organism>
<dbReference type="PANTHER" id="PTHR33630:SF9">
    <property type="entry name" value="CUTINASE 4"/>
    <property type="match status" value="1"/>
</dbReference>
<evidence type="ECO:0000256" key="2">
    <source>
        <dbReference type="ARBA" id="ARBA00023157"/>
    </source>
</evidence>
<dbReference type="PANTHER" id="PTHR33630">
    <property type="entry name" value="CUTINASE RV1984C-RELATED-RELATED"/>
    <property type="match status" value="1"/>
</dbReference>
<comment type="caution">
    <text evidence="3">The sequence shown here is derived from an EMBL/GenBank/DDBJ whole genome shotgun (WGS) entry which is preliminary data.</text>
</comment>
<proteinExistence type="predicted"/>